<accession>A0A2G5PH16</accession>
<dbReference type="PANTHER" id="PTHR47271">
    <property type="entry name" value="ARGININE DEIMINASE"/>
    <property type="match status" value="1"/>
</dbReference>
<dbReference type="GO" id="GO:0019546">
    <property type="term" value="P:L-arginine deiminase pathway"/>
    <property type="evidence" value="ECO:0007669"/>
    <property type="project" value="TreeGrafter"/>
</dbReference>
<keyword evidence="1" id="KW-0378">Hydrolase</keyword>
<evidence type="ECO:0000313" key="1">
    <source>
        <dbReference type="EMBL" id="PIB77605.1"/>
    </source>
</evidence>
<dbReference type="STRING" id="85968.GCA_900073015_01593"/>
<dbReference type="PANTHER" id="PTHR47271:SF2">
    <property type="entry name" value="ARGININE DEIMINASE"/>
    <property type="match status" value="1"/>
</dbReference>
<dbReference type="Proteomes" id="UP000230551">
    <property type="component" value="Unassembled WGS sequence"/>
</dbReference>
<dbReference type="NCBIfam" id="NF045659">
    <property type="entry name" value="DiMArgaseDdahMtb"/>
    <property type="match status" value="1"/>
</dbReference>
<dbReference type="AlphaFoldDB" id="A0A2G5PH16"/>
<dbReference type="OrthoDB" id="9814070at2"/>
<reference evidence="1 2" key="1">
    <citation type="journal article" date="2017" name="Infect. Genet. Evol.">
        <title>The new phylogeny of the genus Mycobacterium: The old and the news.</title>
        <authorList>
            <person name="Tortoli E."/>
            <person name="Fedrizzi T."/>
            <person name="Meehan C.J."/>
            <person name="Trovato A."/>
            <person name="Grottola A."/>
            <person name="Giacobazzi E."/>
            <person name="Serpini G.F."/>
            <person name="Tagliazucchi S."/>
            <person name="Fabio A."/>
            <person name="Bettua C."/>
            <person name="Bertorelli R."/>
            <person name="Frascaro F."/>
            <person name="De Sanctis V."/>
            <person name="Pecorari M."/>
            <person name="Jousson O."/>
            <person name="Segata N."/>
            <person name="Cirillo D.M."/>
        </authorList>
    </citation>
    <scope>NUCLEOTIDE SEQUENCE [LARGE SCALE GENOMIC DNA]</scope>
    <source>
        <strain evidence="1 2">CIP1034565</strain>
    </source>
</reference>
<protein>
    <submittedName>
        <fullName evidence="1">N-dimethylarginine dimethylaminohydrolase</fullName>
    </submittedName>
</protein>
<keyword evidence="2" id="KW-1185">Reference proteome</keyword>
<name>A0A2G5PH16_9MYCO</name>
<gene>
    <name evidence="1" type="ORF">CQY22_001275</name>
</gene>
<dbReference type="Pfam" id="PF19420">
    <property type="entry name" value="DDAH_eukar"/>
    <property type="match status" value="1"/>
</dbReference>
<organism evidence="1 2">
    <name type="scientific">Mycolicibacterium brumae</name>
    <dbReference type="NCBI Taxonomy" id="85968"/>
    <lineage>
        <taxon>Bacteria</taxon>
        <taxon>Bacillati</taxon>
        <taxon>Actinomycetota</taxon>
        <taxon>Actinomycetes</taxon>
        <taxon>Mycobacteriales</taxon>
        <taxon>Mycobacteriaceae</taxon>
        <taxon>Mycolicibacterium</taxon>
    </lineage>
</organism>
<comment type="caution">
    <text evidence="1">The sequence shown here is derived from an EMBL/GenBank/DDBJ whole genome shotgun (WGS) entry which is preliminary data.</text>
</comment>
<dbReference type="Gene3D" id="3.75.10.10">
    <property type="entry name" value="L-arginine/glycine Amidinotransferase, Chain A"/>
    <property type="match status" value="1"/>
</dbReference>
<evidence type="ECO:0000313" key="2">
    <source>
        <dbReference type="Proteomes" id="UP000230551"/>
    </source>
</evidence>
<proteinExistence type="predicted"/>
<dbReference type="GO" id="GO:0016990">
    <property type="term" value="F:arginine deiminase activity"/>
    <property type="evidence" value="ECO:0007669"/>
    <property type="project" value="TreeGrafter"/>
</dbReference>
<dbReference type="EMBL" id="PDCN02000001">
    <property type="protein sequence ID" value="PIB77605.1"/>
    <property type="molecule type" value="Genomic_DNA"/>
</dbReference>
<dbReference type="SUPFAM" id="SSF55909">
    <property type="entry name" value="Pentein"/>
    <property type="match status" value="1"/>
</dbReference>
<sequence>MTICDIAAEHCRAPHASHTQHPHYPAPARQAARVARTRHYVMAPPTYFTVEYAINPWMDTVSGVDAELALRQWDSLRQAYLDLGHRVDLMSPVPGLPDMVFAANGGTIVNGSAVLAQFRFPQRADEALAHADWMTAAGHSPIPTSGFNEGQGDMLTVGSMILAGTGFRTDHTAHGEIAAITGMPVISLHLVDERFYHLDVCLAVLDDHTIAYYPPAFAPESQEVLRTLFADAIEVSEADALAFGLNSVSDGRNVLVPAAATGFARQLRDAGFEPIAIDLSELLKGGGSVKCCTFEVYS</sequence>